<comment type="caution">
    <text evidence="9">The sequence shown here is derived from an EMBL/GenBank/DDBJ whole genome shotgun (WGS) entry which is preliminary data.</text>
</comment>
<dbReference type="InParanoid" id="V5FHM9"/>
<evidence type="ECO:0000256" key="3">
    <source>
        <dbReference type="ARBA" id="ARBA00022989"/>
    </source>
</evidence>
<feature type="transmembrane region" description="Helical" evidence="7">
    <location>
        <begin position="122"/>
        <end position="139"/>
    </location>
</feature>
<feature type="compositionally biased region" description="Polar residues" evidence="6">
    <location>
        <begin position="342"/>
        <end position="353"/>
    </location>
</feature>
<feature type="region of interest" description="Disordered" evidence="6">
    <location>
        <begin position="327"/>
        <end position="374"/>
    </location>
</feature>
<dbReference type="AlphaFoldDB" id="V5FHM9"/>
<proteinExistence type="inferred from homology"/>
<dbReference type="PANTHER" id="PTHR33048">
    <property type="entry name" value="PTH11-LIKE INTEGRAL MEMBRANE PROTEIN (AFU_ORTHOLOGUE AFUA_5G11245)"/>
    <property type="match status" value="1"/>
</dbReference>
<evidence type="ECO:0000313" key="9">
    <source>
        <dbReference type="EMBL" id="GAD97234.1"/>
    </source>
</evidence>
<protein>
    <recommendedName>
        <fullName evidence="8">Rhodopsin domain-containing protein</fullName>
    </recommendedName>
</protein>
<accession>V5FHM9</accession>
<dbReference type="eggNOG" id="ENOG502RZQZ">
    <property type="taxonomic scope" value="Eukaryota"/>
</dbReference>
<gene>
    <name evidence="9" type="ORF">PVAR5_5907</name>
</gene>
<dbReference type="OrthoDB" id="5401779at2759"/>
<reference evidence="10" key="1">
    <citation type="journal article" date="2014" name="Genome Announc.">
        <title>Draft genome sequence of the formaldehyde-resistant fungus Byssochlamys spectabilis No. 5 (anamorph Paecilomyces variotii No. 5) (NBRC109023).</title>
        <authorList>
            <person name="Oka T."/>
            <person name="Ekino K."/>
            <person name="Fukuda K."/>
            <person name="Nomura Y."/>
        </authorList>
    </citation>
    <scope>NUCLEOTIDE SEQUENCE [LARGE SCALE GENOMIC DNA]</scope>
    <source>
        <strain evidence="10">No. 5 / NBRC 109023</strain>
    </source>
</reference>
<name>V5FHM9_BYSSN</name>
<comment type="similarity">
    <text evidence="5">Belongs to the SAT4 family.</text>
</comment>
<dbReference type="InterPro" id="IPR052337">
    <property type="entry name" value="SAT4-like"/>
</dbReference>
<comment type="subcellular location">
    <subcellularLocation>
        <location evidence="1">Membrane</location>
        <topology evidence="1">Multi-pass membrane protein</topology>
    </subcellularLocation>
</comment>
<keyword evidence="2 7" id="KW-0812">Transmembrane</keyword>
<dbReference type="Pfam" id="PF20684">
    <property type="entry name" value="Fung_rhodopsin"/>
    <property type="match status" value="1"/>
</dbReference>
<evidence type="ECO:0000256" key="5">
    <source>
        <dbReference type="ARBA" id="ARBA00038359"/>
    </source>
</evidence>
<keyword evidence="3 7" id="KW-1133">Transmembrane helix</keyword>
<feature type="transmembrane region" description="Helical" evidence="7">
    <location>
        <begin position="151"/>
        <end position="176"/>
    </location>
</feature>
<feature type="domain" description="Rhodopsin" evidence="8">
    <location>
        <begin position="56"/>
        <end position="299"/>
    </location>
</feature>
<feature type="compositionally biased region" description="Basic and acidic residues" evidence="6">
    <location>
        <begin position="330"/>
        <end position="339"/>
    </location>
</feature>
<evidence type="ECO:0000256" key="2">
    <source>
        <dbReference type="ARBA" id="ARBA00022692"/>
    </source>
</evidence>
<evidence type="ECO:0000256" key="7">
    <source>
        <dbReference type="SAM" id="Phobius"/>
    </source>
</evidence>
<keyword evidence="10" id="KW-1185">Reference proteome</keyword>
<organism evidence="9 10">
    <name type="scientific">Byssochlamys spectabilis (strain No. 5 / NBRC 109023)</name>
    <name type="common">Paecilomyces variotii</name>
    <dbReference type="NCBI Taxonomy" id="1356009"/>
    <lineage>
        <taxon>Eukaryota</taxon>
        <taxon>Fungi</taxon>
        <taxon>Dikarya</taxon>
        <taxon>Ascomycota</taxon>
        <taxon>Pezizomycotina</taxon>
        <taxon>Eurotiomycetes</taxon>
        <taxon>Eurotiomycetidae</taxon>
        <taxon>Eurotiales</taxon>
        <taxon>Thermoascaceae</taxon>
        <taxon>Paecilomyces</taxon>
    </lineage>
</organism>
<dbReference type="GO" id="GO:0016020">
    <property type="term" value="C:membrane"/>
    <property type="evidence" value="ECO:0007669"/>
    <property type="project" value="UniProtKB-SubCell"/>
</dbReference>
<sequence length="382" mass="42181">MASSSALGSMDLDNTPAGTPPTGVLPNLHGHPVSEQSAIIGVSVLFYVLTTVFVSLRCYSAIKYAKKLKADDYFTILAVVSTFSYMGFLVHLSYASRHMWDVPMSWLFGGEKYWKLRMAQNLFNPIAFFFSRVPVFVLYRRMFYSPAQPGFGIACWVGIVAAFLIYVHTFPLVAILCLPRPGDSYVSTATFNRCSLALPDAIVQGVGNVLLDLYALLLPQPIIWNLRLSMKKKLGVAALFAVGSIALVASCVSLYYRVQLDIGTDTNWNEGAYDTTSVVELNIAIICGCAPAIWRLVKKGREDGSFTSLSSAVARLFRSRGSFNNSRSNNLDHDSEQIRKPSWQSSTDTSLSPSRHDGSRNSAAKEQSQIHVRTDVELHHIV</sequence>
<dbReference type="HOGENOM" id="CLU_028200_12_8_1"/>
<dbReference type="Proteomes" id="UP000018001">
    <property type="component" value="Unassembled WGS sequence"/>
</dbReference>
<evidence type="ECO:0000256" key="1">
    <source>
        <dbReference type="ARBA" id="ARBA00004141"/>
    </source>
</evidence>
<dbReference type="EMBL" id="BAUL01000190">
    <property type="protein sequence ID" value="GAD97234.1"/>
    <property type="molecule type" value="Genomic_DNA"/>
</dbReference>
<evidence type="ECO:0000256" key="6">
    <source>
        <dbReference type="SAM" id="MobiDB-lite"/>
    </source>
</evidence>
<feature type="transmembrane region" description="Helical" evidence="7">
    <location>
        <begin position="38"/>
        <end position="62"/>
    </location>
</feature>
<feature type="transmembrane region" description="Helical" evidence="7">
    <location>
        <begin position="74"/>
        <end position="94"/>
    </location>
</feature>
<evidence type="ECO:0000313" key="10">
    <source>
        <dbReference type="Proteomes" id="UP000018001"/>
    </source>
</evidence>
<feature type="transmembrane region" description="Helical" evidence="7">
    <location>
        <begin position="237"/>
        <end position="258"/>
    </location>
</feature>
<dbReference type="InterPro" id="IPR049326">
    <property type="entry name" value="Rhodopsin_dom_fungi"/>
</dbReference>
<evidence type="ECO:0000256" key="4">
    <source>
        <dbReference type="ARBA" id="ARBA00023136"/>
    </source>
</evidence>
<evidence type="ECO:0000259" key="8">
    <source>
        <dbReference type="Pfam" id="PF20684"/>
    </source>
</evidence>
<feature type="compositionally biased region" description="Polar residues" evidence="6">
    <location>
        <begin position="360"/>
        <end position="371"/>
    </location>
</feature>
<keyword evidence="4 7" id="KW-0472">Membrane</keyword>
<dbReference type="PANTHER" id="PTHR33048:SF158">
    <property type="entry name" value="MEMBRANE PROTEIN PTH11-LIKE, PUTATIVE-RELATED"/>
    <property type="match status" value="1"/>
</dbReference>